<sequence>MLKGPFYQGFKKFSLSLAIDPVSAENLDESCPMRQFYQYWHEIGKGTIPTRADFNPVRVPDALPWVVIFERELGADGSLDYFLRLKGSGISSIMKHHWSNERLSKQLSPEIFAHRIAEFETALKEECPQFSEGKLTVDGRDWILARGVFPFRKDPDGYQIFFMGVPRIKK</sequence>
<proteinExistence type="predicted"/>
<dbReference type="Pfam" id="PF07310">
    <property type="entry name" value="PAS_5"/>
    <property type="match status" value="1"/>
</dbReference>
<comment type="caution">
    <text evidence="1">The sequence shown here is derived from an EMBL/GenBank/DDBJ whole genome shotgun (WGS) entry which is preliminary data.</text>
</comment>
<reference evidence="1 2" key="1">
    <citation type="submission" date="2019-09" db="EMBL/GenBank/DDBJ databases">
        <title>NBRP : Genome information of microbial organism related human and environment.</title>
        <authorList>
            <person name="Hattori M."/>
            <person name="Oshima K."/>
            <person name="Inaba H."/>
            <person name="Suda W."/>
            <person name="Sakamoto M."/>
            <person name="Iino T."/>
            <person name="Kitahara M."/>
            <person name="Oshida Y."/>
            <person name="Iida T."/>
            <person name="Kudo T."/>
            <person name="Itoh T."/>
            <person name="Ohkuma M."/>
        </authorList>
    </citation>
    <scope>NUCLEOTIDE SEQUENCE [LARGE SCALE GENOMIC DNA]</scope>
    <source>
        <strain evidence="1 2">Hi-2</strain>
    </source>
</reference>
<dbReference type="RefSeq" id="WP_149999394.1">
    <property type="nucleotide sequence ID" value="NZ_BKCL01000001.1"/>
</dbReference>
<dbReference type="AlphaFoldDB" id="A0A5A7MPF6"/>
<dbReference type="InterPro" id="IPR009922">
    <property type="entry name" value="DUF1457"/>
</dbReference>
<protein>
    <recommendedName>
        <fullName evidence="3">PAS domain-containing protein</fullName>
    </recommendedName>
</protein>
<dbReference type="EMBL" id="BKCL01000001">
    <property type="protein sequence ID" value="GEQ96798.1"/>
    <property type="molecule type" value="Genomic_DNA"/>
</dbReference>
<evidence type="ECO:0000313" key="2">
    <source>
        <dbReference type="Proteomes" id="UP000322084"/>
    </source>
</evidence>
<accession>A0A5A7MPF6</accession>
<gene>
    <name evidence="1" type="ORF">JCM17844_04350</name>
</gene>
<evidence type="ECO:0000313" key="1">
    <source>
        <dbReference type="EMBL" id="GEQ96798.1"/>
    </source>
</evidence>
<dbReference type="Proteomes" id="UP000322084">
    <property type="component" value="Unassembled WGS sequence"/>
</dbReference>
<organism evidence="1 2">
    <name type="scientific">Iodidimonas gelatinilytica</name>
    <dbReference type="NCBI Taxonomy" id="1236966"/>
    <lineage>
        <taxon>Bacteria</taxon>
        <taxon>Pseudomonadati</taxon>
        <taxon>Pseudomonadota</taxon>
        <taxon>Alphaproteobacteria</taxon>
        <taxon>Iodidimonadales</taxon>
        <taxon>Iodidimonadaceae</taxon>
        <taxon>Iodidimonas</taxon>
    </lineage>
</organism>
<name>A0A5A7MPF6_9PROT</name>
<evidence type="ECO:0008006" key="3">
    <source>
        <dbReference type="Google" id="ProtNLM"/>
    </source>
</evidence>